<evidence type="ECO:0000259" key="9">
    <source>
        <dbReference type="PROSITE" id="PS50110"/>
    </source>
</evidence>
<evidence type="ECO:0000256" key="8">
    <source>
        <dbReference type="PROSITE-ProRule" id="PRU01091"/>
    </source>
</evidence>
<dbReference type="InterPro" id="IPR036388">
    <property type="entry name" value="WH-like_DNA-bd_sf"/>
</dbReference>
<dbReference type="Gene3D" id="1.10.10.10">
    <property type="entry name" value="Winged helix-like DNA-binding domain superfamily/Winged helix DNA-binding domain"/>
    <property type="match status" value="1"/>
</dbReference>
<feature type="modified residue" description="4-aspartylphosphate" evidence="7">
    <location>
        <position position="71"/>
    </location>
</feature>
<comment type="caution">
    <text evidence="11">The sequence shown here is derived from an EMBL/GenBank/DDBJ whole genome shotgun (WGS) entry which is preliminary data.</text>
</comment>
<dbReference type="PANTHER" id="PTHR48111">
    <property type="entry name" value="REGULATOR OF RPOS"/>
    <property type="match status" value="1"/>
</dbReference>
<dbReference type="EMBL" id="LMWW01000044">
    <property type="protein sequence ID" value="KUN80229.1"/>
    <property type="molecule type" value="Genomic_DNA"/>
</dbReference>
<evidence type="ECO:0000256" key="4">
    <source>
        <dbReference type="ARBA" id="ARBA00023015"/>
    </source>
</evidence>
<dbReference type="CDD" id="cd00383">
    <property type="entry name" value="trans_reg_C"/>
    <property type="match status" value="1"/>
</dbReference>
<sequence length="251" mass="27492">MVNHTVRGTETGTTTNAAGRILLADDDADIREGIGRLLRFEGYETVLAGDGRLALDLIAAPGGAPDLVLMDVTMPGLDGLAATRRIRASGSTVPILMITGRGAVGDRIVALDNGADDYLMKPFAVEELLARVRALLRRATRRTPPPPPPAAPDSLRFLDVVMTHSTRTVTRAGHPVDLTRTEYTLLEYLLRHPAKVLSRAQILHDVWGFDFEPTSNTLDVYVMYLRRKLETGGRPRLIQTVRGLGYMLREG</sequence>
<dbReference type="SMART" id="SM00862">
    <property type="entry name" value="Trans_reg_C"/>
    <property type="match status" value="1"/>
</dbReference>
<organism evidence="11 12">
    <name type="scientific">Streptomyces griseoruber</name>
    <dbReference type="NCBI Taxonomy" id="1943"/>
    <lineage>
        <taxon>Bacteria</taxon>
        <taxon>Bacillati</taxon>
        <taxon>Actinomycetota</taxon>
        <taxon>Actinomycetes</taxon>
        <taxon>Kitasatosporales</taxon>
        <taxon>Streptomycetaceae</taxon>
        <taxon>Streptomyces</taxon>
    </lineage>
</organism>
<keyword evidence="6" id="KW-0804">Transcription</keyword>
<dbReference type="GO" id="GO:0000156">
    <property type="term" value="F:phosphorelay response regulator activity"/>
    <property type="evidence" value="ECO:0007669"/>
    <property type="project" value="TreeGrafter"/>
</dbReference>
<keyword evidence="5 8" id="KW-0238">DNA-binding</keyword>
<feature type="domain" description="Response regulatory" evidence="9">
    <location>
        <begin position="20"/>
        <end position="136"/>
    </location>
</feature>
<dbReference type="PROSITE" id="PS50110">
    <property type="entry name" value="RESPONSE_REGULATORY"/>
    <property type="match status" value="1"/>
</dbReference>
<dbReference type="InterPro" id="IPR016032">
    <property type="entry name" value="Sig_transdc_resp-reg_C-effctor"/>
</dbReference>
<evidence type="ECO:0000259" key="10">
    <source>
        <dbReference type="PROSITE" id="PS51755"/>
    </source>
</evidence>
<keyword evidence="12" id="KW-1185">Reference proteome</keyword>
<dbReference type="SUPFAM" id="SSF52172">
    <property type="entry name" value="CheY-like"/>
    <property type="match status" value="1"/>
</dbReference>
<dbReference type="Proteomes" id="UP000052982">
    <property type="component" value="Unassembled WGS sequence"/>
</dbReference>
<dbReference type="SMART" id="SM00448">
    <property type="entry name" value="REC"/>
    <property type="match status" value="1"/>
</dbReference>
<dbReference type="GO" id="GO:0006355">
    <property type="term" value="P:regulation of DNA-templated transcription"/>
    <property type="evidence" value="ECO:0007669"/>
    <property type="project" value="InterPro"/>
</dbReference>
<keyword evidence="4" id="KW-0805">Transcription regulation</keyword>
<dbReference type="Pfam" id="PF00072">
    <property type="entry name" value="Response_reg"/>
    <property type="match status" value="1"/>
</dbReference>
<dbReference type="Gene3D" id="3.40.50.2300">
    <property type="match status" value="1"/>
</dbReference>
<dbReference type="InterPro" id="IPR011006">
    <property type="entry name" value="CheY-like_superfamily"/>
</dbReference>
<evidence type="ECO:0000256" key="7">
    <source>
        <dbReference type="PROSITE-ProRule" id="PRU00169"/>
    </source>
</evidence>
<dbReference type="AlphaFoldDB" id="A0A101SU39"/>
<dbReference type="Pfam" id="PF00486">
    <property type="entry name" value="Trans_reg_C"/>
    <property type="match status" value="1"/>
</dbReference>
<gene>
    <name evidence="11" type="ORF">AQJ64_26075</name>
</gene>
<evidence type="ECO:0000256" key="2">
    <source>
        <dbReference type="ARBA" id="ARBA00022553"/>
    </source>
</evidence>
<dbReference type="PANTHER" id="PTHR48111:SF22">
    <property type="entry name" value="REGULATOR OF RPOS"/>
    <property type="match status" value="1"/>
</dbReference>
<evidence type="ECO:0000256" key="5">
    <source>
        <dbReference type="ARBA" id="ARBA00023125"/>
    </source>
</evidence>
<evidence type="ECO:0000313" key="12">
    <source>
        <dbReference type="Proteomes" id="UP000052982"/>
    </source>
</evidence>
<feature type="DNA-binding region" description="OmpR/PhoB-type" evidence="8">
    <location>
        <begin position="152"/>
        <end position="250"/>
    </location>
</feature>
<name>A0A101SU39_9ACTN</name>
<dbReference type="SUPFAM" id="SSF46894">
    <property type="entry name" value="C-terminal effector domain of the bipartite response regulators"/>
    <property type="match status" value="1"/>
</dbReference>
<dbReference type="STRING" id="1943.AQJ64_26075"/>
<evidence type="ECO:0000256" key="1">
    <source>
        <dbReference type="ARBA" id="ARBA00004496"/>
    </source>
</evidence>
<dbReference type="InterPro" id="IPR001789">
    <property type="entry name" value="Sig_transdc_resp-reg_receiver"/>
</dbReference>
<dbReference type="InterPro" id="IPR039420">
    <property type="entry name" value="WalR-like"/>
</dbReference>
<evidence type="ECO:0000256" key="6">
    <source>
        <dbReference type="ARBA" id="ARBA00023163"/>
    </source>
</evidence>
<dbReference type="OrthoDB" id="9800897at2"/>
<dbReference type="GO" id="GO:0032993">
    <property type="term" value="C:protein-DNA complex"/>
    <property type="evidence" value="ECO:0007669"/>
    <property type="project" value="TreeGrafter"/>
</dbReference>
<evidence type="ECO:0000256" key="3">
    <source>
        <dbReference type="ARBA" id="ARBA00023012"/>
    </source>
</evidence>
<dbReference type="PROSITE" id="PS51755">
    <property type="entry name" value="OMPR_PHOB"/>
    <property type="match status" value="1"/>
</dbReference>
<evidence type="ECO:0000313" key="11">
    <source>
        <dbReference type="EMBL" id="KUN80229.1"/>
    </source>
</evidence>
<dbReference type="GO" id="GO:0005829">
    <property type="term" value="C:cytosol"/>
    <property type="evidence" value="ECO:0007669"/>
    <property type="project" value="TreeGrafter"/>
</dbReference>
<keyword evidence="3" id="KW-0902">Two-component regulatory system</keyword>
<dbReference type="RefSeq" id="WP_059203035.1">
    <property type="nucleotide sequence ID" value="NZ_JBIRTR010000023.1"/>
</dbReference>
<keyword evidence="2 7" id="KW-0597">Phosphoprotein</keyword>
<dbReference type="Gene3D" id="6.10.250.690">
    <property type="match status" value="1"/>
</dbReference>
<protein>
    <submittedName>
        <fullName evidence="11">Two-component system response regulator</fullName>
    </submittedName>
</protein>
<dbReference type="InterPro" id="IPR001867">
    <property type="entry name" value="OmpR/PhoB-type_DNA-bd"/>
</dbReference>
<feature type="domain" description="OmpR/PhoB-type" evidence="10">
    <location>
        <begin position="152"/>
        <end position="250"/>
    </location>
</feature>
<reference evidence="11 12" key="1">
    <citation type="submission" date="2015-10" db="EMBL/GenBank/DDBJ databases">
        <title>Draft genome sequence of Streptomyces griseoruber DSM 40281, type strain for the species Streptomyces griseoruber.</title>
        <authorList>
            <person name="Ruckert C."/>
            <person name="Winkler A."/>
            <person name="Kalinowski J."/>
            <person name="Kampfer P."/>
            <person name="Glaeser S."/>
        </authorList>
    </citation>
    <scope>NUCLEOTIDE SEQUENCE [LARGE SCALE GENOMIC DNA]</scope>
    <source>
        <strain evidence="11 12">DSM 40281</strain>
    </source>
</reference>
<comment type="subcellular location">
    <subcellularLocation>
        <location evidence="1">Cytoplasm</location>
    </subcellularLocation>
</comment>
<proteinExistence type="predicted"/>
<accession>A0A101SU39</accession>
<dbReference type="GO" id="GO:0000976">
    <property type="term" value="F:transcription cis-regulatory region binding"/>
    <property type="evidence" value="ECO:0007669"/>
    <property type="project" value="TreeGrafter"/>
</dbReference>
<dbReference type="FunFam" id="1.10.10.10:FF:000005">
    <property type="entry name" value="Two-component system response regulator"/>
    <property type="match status" value="1"/>
</dbReference>